<dbReference type="Pfam" id="PF04438">
    <property type="entry name" value="zf-HIT"/>
    <property type="match status" value="1"/>
</dbReference>
<evidence type="ECO:0000259" key="15">
    <source>
        <dbReference type="PROSITE" id="PS51083"/>
    </source>
</evidence>
<keyword evidence="4" id="KW-0479">Metal-binding</keyword>
<evidence type="ECO:0000256" key="1">
    <source>
        <dbReference type="ARBA" id="ARBA00022499"/>
    </source>
</evidence>
<evidence type="ECO:0000256" key="3">
    <source>
        <dbReference type="ARBA" id="ARBA00022553"/>
    </source>
</evidence>
<keyword evidence="2" id="KW-0690">Ribosome biogenesis</keyword>
<evidence type="ECO:0000256" key="11">
    <source>
        <dbReference type="ARBA" id="ARBA00068630"/>
    </source>
</evidence>
<dbReference type="AlphaFoldDB" id="A0A6A6TRM0"/>
<dbReference type="InterPro" id="IPR051639">
    <property type="entry name" value="BCD1"/>
</dbReference>
<dbReference type="Pfam" id="PF25790">
    <property type="entry name" value="BCD1"/>
    <property type="match status" value="1"/>
</dbReference>
<comment type="function">
    <text evidence="8">Required for box C/D snoRNAs accumulation involved in snoRNA processing, snoRNA transport to the nucleolus and ribosome biogenesis.</text>
</comment>
<dbReference type="Gene3D" id="3.30.60.190">
    <property type="match status" value="1"/>
</dbReference>
<keyword evidence="3" id="KW-0597">Phosphoprotein</keyword>
<proteinExistence type="inferred from homology"/>
<dbReference type="EMBL" id="MU004294">
    <property type="protein sequence ID" value="KAF2661274.1"/>
    <property type="molecule type" value="Genomic_DNA"/>
</dbReference>
<evidence type="ECO:0000256" key="8">
    <source>
        <dbReference type="ARBA" id="ARBA00049598"/>
    </source>
</evidence>
<keyword evidence="5 13" id="KW-0863">Zinc-finger</keyword>
<feature type="compositionally biased region" description="Polar residues" evidence="14">
    <location>
        <begin position="222"/>
        <end position="235"/>
    </location>
</feature>
<dbReference type="PANTHER" id="PTHR13483">
    <property type="entry name" value="BOX C_D SNORNA PROTEIN 1-RELATED"/>
    <property type="match status" value="1"/>
</dbReference>
<keyword evidence="6" id="KW-0862">Zinc</keyword>
<reference evidence="16" key="1">
    <citation type="journal article" date="2020" name="Stud. Mycol.">
        <title>101 Dothideomycetes genomes: a test case for predicting lifestyles and emergence of pathogens.</title>
        <authorList>
            <person name="Haridas S."/>
            <person name="Albert R."/>
            <person name="Binder M."/>
            <person name="Bloem J."/>
            <person name="Labutti K."/>
            <person name="Salamov A."/>
            <person name="Andreopoulos B."/>
            <person name="Baker S."/>
            <person name="Barry K."/>
            <person name="Bills G."/>
            <person name="Bluhm B."/>
            <person name="Cannon C."/>
            <person name="Castanera R."/>
            <person name="Culley D."/>
            <person name="Daum C."/>
            <person name="Ezra D."/>
            <person name="Gonzalez J."/>
            <person name="Henrissat B."/>
            <person name="Kuo A."/>
            <person name="Liang C."/>
            <person name="Lipzen A."/>
            <person name="Lutzoni F."/>
            <person name="Magnuson J."/>
            <person name="Mondo S."/>
            <person name="Nolan M."/>
            <person name="Ohm R."/>
            <person name="Pangilinan J."/>
            <person name="Park H.-J."/>
            <person name="Ramirez L."/>
            <person name="Alfaro M."/>
            <person name="Sun H."/>
            <person name="Tritt A."/>
            <person name="Yoshinaga Y."/>
            <person name="Zwiers L.-H."/>
            <person name="Turgeon B."/>
            <person name="Goodwin S."/>
            <person name="Spatafora J."/>
            <person name="Crous P."/>
            <person name="Grigoriev I."/>
        </authorList>
    </citation>
    <scope>NUCLEOTIDE SEQUENCE</scope>
    <source>
        <strain evidence="16">CBS 122681</strain>
    </source>
</reference>
<evidence type="ECO:0000313" key="16">
    <source>
        <dbReference type="EMBL" id="KAF2661274.1"/>
    </source>
</evidence>
<dbReference type="FunFam" id="3.30.60.190:FF:000001">
    <property type="entry name" value="box C/D snoRNA protein 1"/>
    <property type="match status" value="1"/>
</dbReference>
<comment type="subunit">
    <text evidence="10">Interacts with FBL, SNU13, NOP58, NUFIP1, RUVBL1, RUVBL2 and TAF9. Interacts (via HIT-type zinc finger) with the RUVBL1/RUVBL2 complex in the presence of ADP.</text>
</comment>
<evidence type="ECO:0000256" key="5">
    <source>
        <dbReference type="ARBA" id="ARBA00022771"/>
    </source>
</evidence>
<dbReference type="OrthoDB" id="272357at2759"/>
<organism evidence="16 17">
    <name type="scientific">Lophiostoma macrostomum CBS 122681</name>
    <dbReference type="NCBI Taxonomy" id="1314788"/>
    <lineage>
        <taxon>Eukaryota</taxon>
        <taxon>Fungi</taxon>
        <taxon>Dikarya</taxon>
        <taxon>Ascomycota</taxon>
        <taxon>Pezizomycotina</taxon>
        <taxon>Dothideomycetes</taxon>
        <taxon>Pleosporomycetidae</taxon>
        <taxon>Pleosporales</taxon>
        <taxon>Lophiostomataceae</taxon>
        <taxon>Lophiostoma</taxon>
    </lineage>
</organism>
<gene>
    <name evidence="16" type="ORF">K491DRAFT_748221</name>
</gene>
<dbReference type="PROSITE" id="PS51083">
    <property type="entry name" value="ZF_HIT"/>
    <property type="match status" value="1"/>
</dbReference>
<comment type="similarity">
    <text evidence="9">Belongs to the BCD1 family.</text>
</comment>
<sequence length="381" mass="42360">MAEPLLSDLCSICTTKEPKYRCPGCAARTCSLPCYKRHQQRAQCSGKRDPTRYVKKSQLATPAGIDHDFNFLTSVERSLEKAERHVNDSGLSSASSDVRKGLRRSEVNDGHFAAAGVTVVRAPKGLSRHKDNNTHRSTKRNIVWSVEWIHEDKSRSLSNTSEQTRIAEAYHEHLPRSSGPSKKRKRCDVPASRSSETDRDGVTPSNGEGEFTAFGRGRSPRNDTGSRGPESSTGRYPSDAKVEGVPDASPHVNGTEPEPVSTQYIYFLLRPRTSSNRHVLIPLSPSARLGECLRGRTVLEFPTIYVFSASAPELPEDFILEQDYLRGQSKDQKEFEQLLKEVDPSVLRAIKTEDGDDETTNEDFDSTKLLDVLKQDLGTAI</sequence>
<evidence type="ECO:0000256" key="9">
    <source>
        <dbReference type="ARBA" id="ARBA00049654"/>
    </source>
</evidence>
<dbReference type="GO" id="GO:0005634">
    <property type="term" value="C:nucleus"/>
    <property type="evidence" value="ECO:0007669"/>
    <property type="project" value="TreeGrafter"/>
</dbReference>
<feature type="region of interest" description="Disordered" evidence="14">
    <location>
        <begin position="170"/>
        <end position="258"/>
    </location>
</feature>
<dbReference type="GO" id="GO:0000492">
    <property type="term" value="P:box C/D snoRNP assembly"/>
    <property type="evidence" value="ECO:0007669"/>
    <property type="project" value="TreeGrafter"/>
</dbReference>
<dbReference type="GO" id="GO:0000463">
    <property type="term" value="P:maturation of LSU-rRNA from tricistronic rRNA transcript (SSU-rRNA, 5.8S rRNA, LSU-rRNA)"/>
    <property type="evidence" value="ECO:0007669"/>
    <property type="project" value="TreeGrafter"/>
</dbReference>
<accession>A0A6A6TRM0</accession>
<evidence type="ECO:0000256" key="6">
    <source>
        <dbReference type="ARBA" id="ARBA00022833"/>
    </source>
</evidence>
<dbReference type="PANTHER" id="PTHR13483:SF11">
    <property type="entry name" value="ZINC FINGER HIT DOMAIN-CONTAINING PROTEIN 3"/>
    <property type="match status" value="1"/>
</dbReference>
<dbReference type="SUPFAM" id="SSF144232">
    <property type="entry name" value="HIT/MYND zinc finger-like"/>
    <property type="match status" value="1"/>
</dbReference>
<evidence type="ECO:0000256" key="12">
    <source>
        <dbReference type="ARBA" id="ARBA00077531"/>
    </source>
</evidence>
<keyword evidence="7" id="KW-0832">Ubl conjugation</keyword>
<feature type="domain" description="HIT-type" evidence="15">
    <location>
        <begin position="10"/>
        <end position="44"/>
    </location>
</feature>
<evidence type="ECO:0000256" key="7">
    <source>
        <dbReference type="ARBA" id="ARBA00022843"/>
    </source>
</evidence>
<evidence type="ECO:0000313" key="17">
    <source>
        <dbReference type="Proteomes" id="UP000799324"/>
    </source>
</evidence>
<protein>
    <recommendedName>
        <fullName evidence="11">Box C/D snoRNA protein 1</fullName>
    </recommendedName>
    <alternativeName>
        <fullName evidence="12">Zinc finger HIT domain-containing protein 6</fullName>
    </alternativeName>
</protein>
<keyword evidence="1" id="KW-1017">Isopeptide bond</keyword>
<dbReference type="CDD" id="cd23023">
    <property type="entry name" value="zf-HIT_BCD1"/>
    <property type="match status" value="1"/>
</dbReference>
<dbReference type="GO" id="GO:0070761">
    <property type="term" value="C:pre-snoRNP complex"/>
    <property type="evidence" value="ECO:0007669"/>
    <property type="project" value="TreeGrafter"/>
</dbReference>
<evidence type="ECO:0000256" key="10">
    <source>
        <dbReference type="ARBA" id="ARBA00061949"/>
    </source>
</evidence>
<dbReference type="GO" id="GO:0048254">
    <property type="term" value="P:snoRNA localization"/>
    <property type="evidence" value="ECO:0007669"/>
    <property type="project" value="TreeGrafter"/>
</dbReference>
<dbReference type="GO" id="GO:0008270">
    <property type="term" value="F:zinc ion binding"/>
    <property type="evidence" value="ECO:0007669"/>
    <property type="project" value="UniProtKB-UniRule"/>
</dbReference>
<keyword evidence="17" id="KW-1185">Reference proteome</keyword>
<evidence type="ECO:0000256" key="4">
    <source>
        <dbReference type="ARBA" id="ARBA00022723"/>
    </source>
</evidence>
<evidence type="ECO:0000256" key="13">
    <source>
        <dbReference type="PROSITE-ProRule" id="PRU00453"/>
    </source>
</evidence>
<dbReference type="InterPro" id="IPR057721">
    <property type="entry name" value="BCD1_alpha/beta"/>
</dbReference>
<evidence type="ECO:0000256" key="14">
    <source>
        <dbReference type="SAM" id="MobiDB-lite"/>
    </source>
</evidence>
<dbReference type="Proteomes" id="UP000799324">
    <property type="component" value="Unassembled WGS sequence"/>
</dbReference>
<evidence type="ECO:0000256" key="2">
    <source>
        <dbReference type="ARBA" id="ARBA00022517"/>
    </source>
</evidence>
<name>A0A6A6TRM0_9PLEO</name>
<dbReference type="InterPro" id="IPR007529">
    <property type="entry name" value="Znf_HIT"/>
</dbReference>